<accession>A0A5J4WQC3</accession>
<evidence type="ECO:0000256" key="3">
    <source>
        <dbReference type="PROSITE-ProRule" id="PRU00221"/>
    </source>
</evidence>
<keyword evidence="4" id="KW-0175">Coiled coil</keyword>
<reference evidence="6 7" key="1">
    <citation type="submission" date="2019-03" db="EMBL/GenBank/DDBJ databases">
        <title>Single cell metagenomics reveals metabolic interactions within the superorganism composed of flagellate Streblomastix strix and complex community of Bacteroidetes bacteria on its surface.</title>
        <authorList>
            <person name="Treitli S.C."/>
            <person name="Kolisko M."/>
            <person name="Husnik F."/>
            <person name="Keeling P."/>
            <person name="Hampl V."/>
        </authorList>
    </citation>
    <scope>NUCLEOTIDE SEQUENCE [LARGE SCALE GENOMIC DNA]</scope>
    <source>
        <strain evidence="6">ST1C</strain>
    </source>
</reference>
<feature type="coiled-coil region" evidence="4">
    <location>
        <begin position="37"/>
        <end position="145"/>
    </location>
</feature>
<dbReference type="AlphaFoldDB" id="A0A5J4WQC3"/>
<gene>
    <name evidence="6" type="ORF">EZS28_007720</name>
</gene>
<dbReference type="PROSITE" id="PS00678">
    <property type="entry name" value="WD_REPEATS_1"/>
    <property type="match status" value="1"/>
</dbReference>
<evidence type="ECO:0000313" key="7">
    <source>
        <dbReference type="Proteomes" id="UP000324800"/>
    </source>
</evidence>
<feature type="region of interest" description="Disordered" evidence="5">
    <location>
        <begin position="337"/>
        <end position="358"/>
    </location>
</feature>
<evidence type="ECO:0000256" key="4">
    <source>
        <dbReference type="SAM" id="Coils"/>
    </source>
</evidence>
<dbReference type="SUPFAM" id="SSF50978">
    <property type="entry name" value="WD40 repeat-like"/>
    <property type="match status" value="1"/>
</dbReference>
<dbReference type="SMART" id="SM00320">
    <property type="entry name" value="WD40"/>
    <property type="match status" value="3"/>
</dbReference>
<dbReference type="InterPro" id="IPR019775">
    <property type="entry name" value="WD40_repeat_CS"/>
</dbReference>
<dbReference type="InterPro" id="IPR001680">
    <property type="entry name" value="WD40_rpt"/>
</dbReference>
<feature type="compositionally biased region" description="Polar residues" evidence="5">
    <location>
        <begin position="342"/>
        <end position="358"/>
    </location>
</feature>
<protein>
    <submittedName>
        <fullName evidence="6">Uncharacterized protein</fullName>
    </submittedName>
</protein>
<feature type="repeat" description="WD" evidence="3">
    <location>
        <begin position="207"/>
        <end position="241"/>
    </location>
</feature>
<organism evidence="6 7">
    <name type="scientific">Streblomastix strix</name>
    <dbReference type="NCBI Taxonomy" id="222440"/>
    <lineage>
        <taxon>Eukaryota</taxon>
        <taxon>Metamonada</taxon>
        <taxon>Preaxostyla</taxon>
        <taxon>Oxymonadida</taxon>
        <taxon>Streblomastigidae</taxon>
        <taxon>Streblomastix</taxon>
    </lineage>
</organism>
<comment type="caution">
    <text evidence="6">The sequence shown here is derived from an EMBL/GenBank/DDBJ whole genome shotgun (WGS) entry which is preliminary data.</text>
</comment>
<evidence type="ECO:0000256" key="2">
    <source>
        <dbReference type="ARBA" id="ARBA00022737"/>
    </source>
</evidence>
<dbReference type="PANTHER" id="PTHR15653">
    <property type="entry name" value="STRIATIN"/>
    <property type="match status" value="1"/>
</dbReference>
<dbReference type="EMBL" id="SNRW01001348">
    <property type="protein sequence ID" value="KAA6396756.1"/>
    <property type="molecule type" value="Genomic_DNA"/>
</dbReference>
<dbReference type="InterPro" id="IPR036322">
    <property type="entry name" value="WD40_repeat_dom_sf"/>
</dbReference>
<dbReference type="PANTHER" id="PTHR15653:SF0">
    <property type="entry name" value="CONNECTOR OF KINASE TO AP-1, ISOFORM E"/>
    <property type="match status" value="1"/>
</dbReference>
<dbReference type="InterPro" id="IPR015943">
    <property type="entry name" value="WD40/YVTN_repeat-like_dom_sf"/>
</dbReference>
<name>A0A5J4WQC3_9EUKA</name>
<proteinExistence type="predicted"/>
<keyword evidence="1 3" id="KW-0853">WD repeat</keyword>
<evidence type="ECO:0000313" key="6">
    <source>
        <dbReference type="EMBL" id="KAA6396756.1"/>
    </source>
</evidence>
<dbReference type="InterPro" id="IPR051488">
    <property type="entry name" value="WD_repeat_striatin"/>
</dbReference>
<keyword evidence="2" id="KW-0677">Repeat</keyword>
<dbReference type="OrthoDB" id="727118at2759"/>
<feature type="repeat" description="WD" evidence="3">
    <location>
        <begin position="442"/>
        <end position="458"/>
    </location>
</feature>
<sequence length="737" mass="84086">MMTINLNGPWKSIQKGDKIHQLGQDARNYIEIIHTSLVKLQNIFDVLIEKLEQTEIKIEEDRKSQTQKIEMVKLMLDAKNAQIMELKEETANLRKQQEDVEKQIVEGTIYRETEQKQKIDQLEIKQKENEEIKQEKEKEKEVILDDSKEKQQLQDLKDGTPKIEERRYTQIKVLNNPQIMRRTGNTDDSKMGNAIHGYRINEPRNFVMQHLSAVRDIALHPQLMLLASASDDGTVSLLDVSHSIKSTPLPPVEPPSSSNQIFAPVALQSKLTPHSQSYFQHNLEPKWNFKQSRQLTIFNRKKFMEQQGLQSQQIVLRKTRSYCVKFLPYLESSNDKSRKQSEIQSASKSGSQKSNVPQTKKMSYDLGCILQGDSQGKVTVYALPDPKMMMFDQLKKLEKNKMFEFDAHSDSIWSVDESAQRTNKFIGAQLPKSGDKLVETRIATASADGTVKLWNINTDGQPDQSNADRGQIVYHKMLNEFRHTPSNIPAIVDSWWNCRKQQISIDEIRQLKPIDKINDKWEDSDIPTSVIFDPVNVANLIVGYVSGDIVRYDIDNGVYNFMQVGQRTESERILSISKSMTATHYQTQDTIPLLVATNSGYLHVVDTNNLQTIFSYKAYNSQNTNLITATPQIPNKVSDQTDYIQQQLAAKWIFTSSTYLQYDSLIAASTNFGRVFMYDLRMADKGQVGIIGEQSMFSQHDQTFSEGITKITAHPIHPVLITAGSDGIIKVFSSNPP</sequence>
<evidence type="ECO:0000256" key="1">
    <source>
        <dbReference type="ARBA" id="ARBA00022574"/>
    </source>
</evidence>
<dbReference type="Gene3D" id="2.130.10.10">
    <property type="entry name" value="YVTN repeat-like/Quinoprotein amine dehydrogenase"/>
    <property type="match status" value="3"/>
</dbReference>
<dbReference type="Proteomes" id="UP000324800">
    <property type="component" value="Unassembled WGS sequence"/>
</dbReference>
<evidence type="ECO:0000256" key="5">
    <source>
        <dbReference type="SAM" id="MobiDB-lite"/>
    </source>
</evidence>
<dbReference type="Pfam" id="PF00400">
    <property type="entry name" value="WD40"/>
    <property type="match status" value="2"/>
</dbReference>
<dbReference type="PROSITE" id="PS50082">
    <property type="entry name" value="WD_REPEATS_2"/>
    <property type="match status" value="2"/>
</dbReference>